<comment type="caution">
    <text evidence="1">The sequence shown here is derived from an EMBL/GenBank/DDBJ whole genome shotgun (WGS) entry which is preliminary data.</text>
</comment>
<dbReference type="AlphaFoldDB" id="X0XD59"/>
<accession>X0XD59</accession>
<sequence length="77" mass="8740">VVADKAAQYSLYDLDFEIEWEGHVHGEVKPGNVIALRLIRVAADADEIVNEMLFVDLVTHYHMDKLGMNVADEQSFH</sequence>
<dbReference type="EMBL" id="BARS01041541">
    <property type="protein sequence ID" value="GAG33357.1"/>
    <property type="molecule type" value="Genomic_DNA"/>
</dbReference>
<reference evidence="1" key="1">
    <citation type="journal article" date="2014" name="Front. Microbiol.">
        <title>High frequency of phylogenetically diverse reductive dehalogenase-homologous genes in deep subseafloor sedimentary metagenomes.</title>
        <authorList>
            <person name="Kawai M."/>
            <person name="Futagami T."/>
            <person name="Toyoda A."/>
            <person name="Takaki Y."/>
            <person name="Nishi S."/>
            <person name="Hori S."/>
            <person name="Arai W."/>
            <person name="Tsubouchi T."/>
            <person name="Morono Y."/>
            <person name="Uchiyama I."/>
            <person name="Ito T."/>
            <person name="Fujiyama A."/>
            <person name="Inagaki F."/>
            <person name="Takami H."/>
        </authorList>
    </citation>
    <scope>NUCLEOTIDE SEQUENCE</scope>
    <source>
        <strain evidence="1">Expedition CK06-06</strain>
    </source>
</reference>
<proteinExistence type="predicted"/>
<organism evidence="1">
    <name type="scientific">marine sediment metagenome</name>
    <dbReference type="NCBI Taxonomy" id="412755"/>
    <lineage>
        <taxon>unclassified sequences</taxon>
        <taxon>metagenomes</taxon>
        <taxon>ecological metagenomes</taxon>
    </lineage>
</organism>
<protein>
    <submittedName>
        <fullName evidence="1">Uncharacterized protein</fullName>
    </submittedName>
</protein>
<evidence type="ECO:0000313" key="1">
    <source>
        <dbReference type="EMBL" id="GAG33357.1"/>
    </source>
</evidence>
<feature type="non-terminal residue" evidence="1">
    <location>
        <position position="1"/>
    </location>
</feature>
<gene>
    <name evidence="1" type="ORF">S01H1_63165</name>
</gene>
<name>X0XD59_9ZZZZ</name>